<evidence type="ECO:0000256" key="2">
    <source>
        <dbReference type="SAM" id="SignalP"/>
    </source>
</evidence>
<dbReference type="PANTHER" id="PTHR35869">
    <property type="entry name" value="OUTER-MEMBRANE LIPOPROTEIN CARRIER PROTEIN"/>
    <property type="match status" value="1"/>
</dbReference>
<protein>
    <recommendedName>
        <fullName evidence="5">Cell envelope biogenesis protein LolA</fullName>
    </recommendedName>
</protein>
<reference evidence="3 4" key="1">
    <citation type="journal article" date="2012" name="Int. J. Syst. Evol. Microbiol.">
        <title>Flammeovirga pacifica sp. nov., isolated from deep-sea sediment.</title>
        <authorList>
            <person name="Xu H."/>
            <person name="Fu Y."/>
            <person name="Yang N."/>
            <person name="Ding Z."/>
            <person name="Lai Q."/>
            <person name="Zeng R."/>
        </authorList>
    </citation>
    <scope>NUCLEOTIDE SEQUENCE [LARGE SCALE GENOMIC DNA]</scope>
    <source>
        <strain evidence="4">DSM 24597 / LMG 26175 / WPAGA1</strain>
    </source>
</reference>
<organism evidence="3 4">
    <name type="scientific">Flammeovirga pacifica</name>
    <dbReference type="NCBI Taxonomy" id="915059"/>
    <lineage>
        <taxon>Bacteria</taxon>
        <taxon>Pseudomonadati</taxon>
        <taxon>Bacteroidota</taxon>
        <taxon>Cytophagia</taxon>
        <taxon>Cytophagales</taxon>
        <taxon>Flammeovirgaceae</taxon>
        <taxon>Flammeovirga</taxon>
    </lineage>
</organism>
<sequence>MSNYFQFNNQKKMKNKHIFKSLILLLAFLFTANFTMAQKDEKAQKILDDMSEFYLGLSAFSADVHQEMISINDGKMGDLDIKAIISGNKYQMHLEGQVIYSDAKTVYRYDQEMDEVTIEEADSEGELASSPAEIYQLYKKNFKYLYTGREGGYDIVDLSPEKGTDINYFRIRMYIKPATHELVKWEMFEKGNQNKQVFTISNFKKNITVTDTDFKFDTSKHPDVEVVDLR</sequence>
<dbReference type="Gene3D" id="2.50.20.10">
    <property type="entry name" value="Lipoprotein localisation LolA/LolB/LppX"/>
    <property type="match status" value="1"/>
</dbReference>
<dbReference type="PANTHER" id="PTHR35869:SF1">
    <property type="entry name" value="OUTER-MEMBRANE LIPOPROTEIN CARRIER PROTEIN"/>
    <property type="match status" value="1"/>
</dbReference>
<evidence type="ECO:0000313" key="4">
    <source>
        <dbReference type="Proteomes" id="UP000179797"/>
    </source>
</evidence>
<gene>
    <name evidence="3" type="ORF">NH26_19155</name>
</gene>
<evidence type="ECO:0008006" key="5">
    <source>
        <dbReference type="Google" id="ProtNLM"/>
    </source>
</evidence>
<dbReference type="AlphaFoldDB" id="A0A1S1Z4U7"/>
<evidence type="ECO:0000256" key="1">
    <source>
        <dbReference type="ARBA" id="ARBA00022729"/>
    </source>
</evidence>
<dbReference type="InterPro" id="IPR029046">
    <property type="entry name" value="LolA/LolB/LppX"/>
</dbReference>
<dbReference type="InterPro" id="IPR004564">
    <property type="entry name" value="OM_lipoprot_carrier_LolA-like"/>
</dbReference>
<dbReference type="STRING" id="915059.NH26_19155"/>
<feature type="chain" id="PRO_5010225891" description="Cell envelope biogenesis protein LolA" evidence="2">
    <location>
        <begin position="38"/>
        <end position="230"/>
    </location>
</feature>
<feature type="signal peptide" evidence="2">
    <location>
        <begin position="1"/>
        <end position="37"/>
    </location>
</feature>
<dbReference type="SUPFAM" id="SSF89392">
    <property type="entry name" value="Prokaryotic lipoproteins and lipoprotein localization factors"/>
    <property type="match status" value="1"/>
</dbReference>
<keyword evidence="1 2" id="KW-0732">Signal</keyword>
<dbReference type="EMBL" id="JRYR02000001">
    <property type="protein sequence ID" value="OHX68314.1"/>
    <property type="molecule type" value="Genomic_DNA"/>
</dbReference>
<accession>A0A1S1Z4U7</accession>
<dbReference type="Pfam" id="PF03548">
    <property type="entry name" value="LolA"/>
    <property type="match status" value="1"/>
</dbReference>
<name>A0A1S1Z4U7_FLAPC</name>
<keyword evidence="4" id="KW-1185">Reference proteome</keyword>
<proteinExistence type="predicted"/>
<dbReference type="CDD" id="cd16325">
    <property type="entry name" value="LolA"/>
    <property type="match status" value="1"/>
</dbReference>
<evidence type="ECO:0000313" key="3">
    <source>
        <dbReference type="EMBL" id="OHX68314.1"/>
    </source>
</evidence>
<dbReference type="Proteomes" id="UP000179797">
    <property type="component" value="Unassembled WGS sequence"/>
</dbReference>
<comment type="caution">
    <text evidence="3">The sequence shown here is derived from an EMBL/GenBank/DDBJ whole genome shotgun (WGS) entry which is preliminary data.</text>
</comment>